<feature type="region of interest" description="Disordered" evidence="12">
    <location>
        <begin position="478"/>
        <end position="574"/>
    </location>
</feature>
<dbReference type="InterPro" id="IPR017191">
    <property type="entry name" value="Junctophilin"/>
</dbReference>
<dbReference type="GO" id="GO:0030314">
    <property type="term" value="C:junctional membrane complex"/>
    <property type="evidence" value="ECO:0007669"/>
    <property type="project" value="InterPro"/>
</dbReference>
<keyword evidence="9" id="KW-0256">Endoplasmic reticulum</keyword>
<organism evidence="13 14">
    <name type="scientific">Coptotermes formosanus</name>
    <name type="common">Formosan subterranean termite</name>
    <dbReference type="NCBI Taxonomy" id="36987"/>
    <lineage>
        <taxon>Eukaryota</taxon>
        <taxon>Metazoa</taxon>
        <taxon>Ecdysozoa</taxon>
        <taxon>Arthropoda</taxon>
        <taxon>Hexapoda</taxon>
        <taxon>Insecta</taxon>
        <taxon>Pterygota</taxon>
        <taxon>Neoptera</taxon>
        <taxon>Polyneoptera</taxon>
        <taxon>Dictyoptera</taxon>
        <taxon>Blattodea</taxon>
        <taxon>Blattoidea</taxon>
        <taxon>Termitoidae</taxon>
        <taxon>Rhinotermitidae</taxon>
        <taxon>Coptotermes</taxon>
    </lineage>
</organism>
<dbReference type="InterPro" id="IPR003409">
    <property type="entry name" value="MORN"/>
</dbReference>
<evidence type="ECO:0000313" key="13">
    <source>
        <dbReference type="EMBL" id="GFG35190.1"/>
    </source>
</evidence>
<dbReference type="PANTHER" id="PTHR23085:SF16">
    <property type="entry name" value="GH28348P"/>
    <property type="match status" value="1"/>
</dbReference>
<protein>
    <recommendedName>
        <fullName evidence="15">Junctophilin-3</fullName>
    </recommendedName>
</protein>
<feature type="region of interest" description="Disordered" evidence="12">
    <location>
        <begin position="178"/>
        <end position="292"/>
    </location>
</feature>
<feature type="non-terminal residue" evidence="13">
    <location>
        <position position="828"/>
    </location>
</feature>
<keyword evidence="11" id="KW-0472">Membrane</keyword>
<feature type="compositionally biased region" description="Basic and acidic residues" evidence="12">
    <location>
        <begin position="197"/>
        <end position="208"/>
    </location>
</feature>
<feature type="compositionally biased region" description="Low complexity" evidence="12">
    <location>
        <begin position="259"/>
        <end position="278"/>
    </location>
</feature>
<dbReference type="InParanoid" id="A0A6L2PUA5"/>
<sequence>MVLMMVEETIETKEDRVRPILLAERHVRFPEERLPILCLEAIISKKHSSVSFWQDICHFQFKWSVITGSAFEGQWQNGKRHGLGVEMRGRWLYRGEWTQGFKGRYGVRQSSTSNARYEGTWANGLQDGYGSETYADGGTYQGQWLRGMRHGYGVRASAPFGMASHYRPNKTVRASMTSLRSTEAGGGSTVGGAADPSAERDRRVDDSRGGFVLKARSDEPPARRRSLVEKGSNIKSIFSVRTAMRKQRSTGDLDKRGGNSASIRSTSSNASWISTESSQSGMTNASVHTDSNASFVVEDEQMDESVTETYMGEWKNDKRSGFGISERSDGLRYEGEWFANKKYGYGVTTFRDGAKEEGKYKNNVLITSQKKKHLFLIRSAKFRERIDAAVNAAQRASKIALQKADIAISRTATARGKAELADMAADHAREDSDIARATAKQFAPDFQQPGLDKFRSREHIKHRPPPEDAIPAKSILQKSNDQSVVQQQTTQQPAQQPYQQNQQSYQHNQHSYQQKHQPYQQNQQPYQQSQQPYQQNQQPYQQNQQPYQQNQQPNQHSQQGLQQNQQPYQPNQQPHYTASVKSVHMANMTTDSEAGKPYTNKQDQVPNRVPNAIPAANPKLPQLPSQNEGGPTPVASVNNPNVTSVGSPAATTGGSNISLRRNSRPAAVPEEMPAFGYQQSMNDRFDHYKRPPSRDSSVDRYQRAASRLGGLGSRQSSVDKAAPPTAPGGREVSVDRTLRGPSATRGNTPSAGNGAVVGAPLYSIPNSLGPQQGPFEEVVLRNRTLGQDIIPSPGQPKRTESLFINSGGGGGGGSGGGGGGGGGSKAMK</sequence>
<keyword evidence="14" id="KW-1185">Reference proteome</keyword>
<accession>A0A6L2PUA5</accession>
<gene>
    <name evidence="13" type="ORF">Cfor_11681</name>
</gene>
<evidence type="ECO:0008006" key="15">
    <source>
        <dbReference type="Google" id="ProtNLM"/>
    </source>
</evidence>
<dbReference type="Gene3D" id="2.20.110.10">
    <property type="entry name" value="Histone H3 K4-specific methyltransferase SET7/9 N-terminal domain"/>
    <property type="match status" value="2"/>
</dbReference>
<dbReference type="GO" id="GO:0005886">
    <property type="term" value="C:plasma membrane"/>
    <property type="evidence" value="ECO:0007669"/>
    <property type="project" value="UniProtKB-SubCell"/>
</dbReference>
<evidence type="ECO:0000256" key="2">
    <source>
        <dbReference type="ARBA" id="ARBA00004184"/>
    </source>
</evidence>
<feature type="region of interest" description="Disordered" evidence="12">
    <location>
        <begin position="591"/>
        <end position="667"/>
    </location>
</feature>
<evidence type="ECO:0000256" key="10">
    <source>
        <dbReference type="ARBA" id="ARBA00022989"/>
    </source>
</evidence>
<feature type="compositionally biased region" description="Polar residues" evidence="12">
    <location>
        <begin position="623"/>
        <end position="660"/>
    </location>
</feature>
<dbReference type="OrthoDB" id="284854at2759"/>
<keyword evidence="5" id="KW-1003">Cell membrane</keyword>
<feature type="compositionally biased region" description="Basic and acidic residues" evidence="12">
    <location>
        <begin position="215"/>
        <end position="228"/>
    </location>
</feature>
<dbReference type="SMART" id="SM00698">
    <property type="entry name" value="MORN"/>
    <property type="match status" value="5"/>
</dbReference>
<feature type="compositionally biased region" description="Low complexity" evidence="12">
    <location>
        <begin position="482"/>
        <end position="574"/>
    </location>
</feature>
<name>A0A6L2PUA5_COPFO</name>
<dbReference type="FunCoup" id="A0A6L2PUA5">
    <property type="interactions" value="26"/>
</dbReference>
<comment type="similarity">
    <text evidence="4">Belongs to the junctophilin family.</text>
</comment>
<evidence type="ECO:0000256" key="4">
    <source>
        <dbReference type="ARBA" id="ARBA00008599"/>
    </source>
</evidence>
<dbReference type="Proteomes" id="UP000502823">
    <property type="component" value="Unassembled WGS sequence"/>
</dbReference>
<reference evidence="14" key="1">
    <citation type="submission" date="2020-01" db="EMBL/GenBank/DDBJ databases">
        <title>Draft genome sequence of the Termite Coptotermes fromosanus.</title>
        <authorList>
            <person name="Itakura S."/>
            <person name="Yosikawa Y."/>
            <person name="Umezawa K."/>
        </authorList>
    </citation>
    <scope>NUCLEOTIDE SEQUENCE [LARGE SCALE GENOMIC DNA]</scope>
</reference>
<evidence type="ECO:0000313" key="14">
    <source>
        <dbReference type="Proteomes" id="UP000502823"/>
    </source>
</evidence>
<keyword evidence="8" id="KW-0677">Repeat</keyword>
<feature type="region of interest" description="Disordered" evidence="12">
    <location>
        <begin position="684"/>
        <end position="754"/>
    </location>
</feature>
<evidence type="ECO:0000256" key="11">
    <source>
        <dbReference type="ARBA" id="ARBA00023136"/>
    </source>
</evidence>
<dbReference type="GO" id="GO:0005789">
    <property type="term" value="C:endoplasmic reticulum membrane"/>
    <property type="evidence" value="ECO:0007669"/>
    <property type="project" value="UniProtKB-SubCell"/>
</dbReference>
<dbReference type="FunFam" id="2.20.110.10:FF:000001">
    <property type="entry name" value="Junctophilin"/>
    <property type="match status" value="1"/>
</dbReference>
<feature type="compositionally biased region" description="Basic and acidic residues" evidence="12">
    <location>
        <begin position="684"/>
        <end position="702"/>
    </location>
</feature>
<evidence type="ECO:0000256" key="8">
    <source>
        <dbReference type="ARBA" id="ARBA00022737"/>
    </source>
</evidence>
<dbReference type="AlphaFoldDB" id="A0A6L2PUA5"/>
<dbReference type="SUPFAM" id="SSF82185">
    <property type="entry name" value="Histone H3 K4-specific methyltransferase SET7/9 N-terminal domain"/>
    <property type="match status" value="2"/>
</dbReference>
<evidence type="ECO:0000256" key="1">
    <source>
        <dbReference type="ARBA" id="ARBA00004163"/>
    </source>
</evidence>
<dbReference type="FunFam" id="2.20.110.10:FF:000003">
    <property type="entry name" value="Junctophilin"/>
    <property type="match status" value="1"/>
</dbReference>
<evidence type="ECO:0000256" key="9">
    <source>
        <dbReference type="ARBA" id="ARBA00022824"/>
    </source>
</evidence>
<feature type="compositionally biased region" description="Gly residues" evidence="12">
    <location>
        <begin position="806"/>
        <end position="828"/>
    </location>
</feature>
<feature type="compositionally biased region" description="Polar residues" evidence="12">
    <location>
        <begin position="279"/>
        <end position="292"/>
    </location>
</feature>
<feature type="region of interest" description="Disordered" evidence="12">
    <location>
        <begin position="786"/>
        <end position="828"/>
    </location>
</feature>
<proteinExistence type="inferred from homology"/>
<evidence type="ECO:0000256" key="7">
    <source>
        <dbReference type="ARBA" id="ARBA00022692"/>
    </source>
</evidence>
<comment type="caution">
    <text evidence="13">The sequence shown here is derived from an EMBL/GenBank/DDBJ whole genome shotgun (WGS) entry which is preliminary data.</text>
</comment>
<keyword evidence="10" id="KW-1133">Transmembrane helix</keyword>
<dbReference type="EMBL" id="BLKM01005720">
    <property type="protein sequence ID" value="GFG35190.1"/>
    <property type="molecule type" value="Genomic_DNA"/>
</dbReference>
<evidence type="ECO:0000256" key="6">
    <source>
        <dbReference type="ARBA" id="ARBA00022553"/>
    </source>
</evidence>
<keyword evidence="6" id="KW-0597">Phosphoprotein</keyword>
<comment type="subcellular location">
    <subcellularLocation>
        <location evidence="3">Cell membrane</location>
    </subcellularLocation>
    <subcellularLocation>
        <location evidence="2">Endomembrane system</location>
        <topology evidence="2">Peripheral membrane protein</topology>
    </subcellularLocation>
    <subcellularLocation>
        <location evidence="1">Endoplasmic reticulum membrane</location>
        <topology evidence="1">Single-pass type IV membrane protein</topology>
    </subcellularLocation>
</comment>
<keyword evidence="7" id="KW-0812">Transmembrane</keyword>
<evidence type="ECO:0000256" key="12">
    <source>
        <dbReference type="SAM" id="MobiDB-lite"/>
    </source>
</evidence>
<dbReference type="Pfam" id="PF02493">
    <property type="entry name" value="MORN"/>
    <property type="match status" value="6"/>
</dbReference>
<evidence type="ECO:0000256" key="3">
    <source>
        <dbReference type="ARBA" id="ARBA00004236"/>
    </source>
</evidence>
<dbReference type="PANTHER" id="PTHR23085">
    <property type="entry name" value="GH28348P"/>
    <property type="match status" value="1"/>
</dbReference>
<evidence type="ECO:0000256" key="5">
    <source>
        <dbReference type="ARBA" id="ARBA00022475"/>
    </source>
</evidence>